<reference evidence="1" key="1">
    <citation type="submission" date="2021-10" db="EMBL/GenBank/DDBJ databases">
        <title>Psilocybe cubensis genome.</title>
        <authorList>
            <person name="Mckernan K.J."/>
            <person name="Crawford S."/>
            <person name="Trippe A."/>
            <person name="Kane L.T."/>
            <person name="Mclaughlin S."/>
        </authorList>
    </citation>
    <scope>NUCLEOTIDE SEQUENCE</scope>
    <source>
        <strain evidence="1">MGC-MH-2018</strain>
    </source>
</reference>
<evidence type="ECO:0000313" key="1">
    <source>
        <dbReference type="EMBL" id="KAH9479036.1"/>
    </source>
</evidence>
<accession>A0ACB8GUY0</accession>
<name>A0ACB8GUY0_PSICU</name>
<comment type="caution">
    <text evidence="1">The sequence shown here is derived from an EMBL/GenBank/DDBJ whole genome shotgun (WGS) entry which is preliminary data.</text>
</comment>
<dbReference type="EMBL" id="JAFIQS020000007">
    <property type="protein sequence ID" value="KAH9479036.1"/>
    <property type="molecule type" value="Genomic_DNA"/>
</dbReference>
<sequence length="99" mass="11268">MALWRISRCTNRQTGRNDGWWCKGLAVQWAGPLVYGEQSSGEEKSFSVAPWRHGAERAERQAQWKCPPGLNRVLNNAAESVKRHEKGLAALWEWLCTCV</sequence>
<gene>
    <name evidence="1" type="ORF">JR316_0007611</name>
</gene>
<proteinExistence type="predicted"/>
<protein>
    <submittedName>
        <fullName evidence="1">Uncharacterized protein</fullName>
    </submittedName>
</protein>
<organism evidence="1 2">
    <name type="scientific">Psilocybe cubensis</name>
    <name type="common">Psychedelic mushroom</name>
    <name type="synonym">Stropharia cubensis</name>
    <dbReference type="NCBI Taxonomy" id="181762"/>
    <lineage>
        <taxon>Eukaryota</taxon>
        <taxon>Fungi</taxon>
        <taxon>Dikarya</taxon>
        <taxon>Basidiomycota</taxon>
        <taxon>Agaricomycotina</taxon>
        <taxon>Agaricomycetes</taxon>
        <taxon>Agaricomycetidae</taxon>
        <taxon>Agaricales</taxon>
        <taxon>Agaricineae</taxon>
        <taxon>Strophariaceae</taxon>
        <taxon>Psilocybe</taxon>
    </lineage>
</organism>
<dbReference type="Proteomes" id="UP000664032">
    <property type="component" value="Unassembled WGS sequence"/>
</dbReference>
<keyword evidence="2" id="KW-1185">Reference proteome</keyword>
<evidence type="ECO:0000313" key="2">
    <source>
        <dbReference type="Proteomes" id="UP000664032"/>
    </source>
</evidence>